<dbReference type="OrthoDB" id="334507at2"/>
<dbReference type="InterPro" id="IPR000073">
    <property type="entry name" value="AB_hydrolase_1"/>
</dbReference>
<keyword evidence="5 7" id="KW-0472">Membrane</keyword>
<evidence type="ECO:0000313" key="9">
    <source>
        <dbReference type="EMBL" id="TVZ06352.1"/>
    </source>
</evidence>
<dbReference type="SUPFAM" id="SSF53474">
    <property type="entry name" value="alpha/beta-Hydrolases"/>
    <property type="match status" value="1"/>
</dbReference>
<keyword evidence="9" id="KW-0378">Hydrolase</keyword>
<keyword evidence="10" id="KW-1185">Reference proteome</keyword>
<protein>
    <submittedName>
        <fullName evidence="9">Alpha/beta fold hydrolase</fullName>
    </submittedName>
</protein>
<accession>A0A6P2C4J7</accession>
<comment type="subcellular location">
    <subcellularLocation>
        <location evidence="1">Cell membrane</location>
        <topology evidence="1">Multi-pass membrane protein</topology>
    </subcellularLocation>
</comment>
<feature type="transmembrane region" description="Helical" evidence="7">
    <location>
        <begin position="255"/>
        <end position="276"/>
    </location>
</feature>
<dbReference type="PRINTS" id="PR00111">
    <property type="entry name" value="ABHYDROLASE"/>
</dbReference>
<dbReference type="GO" id="GO:0005886">
    <property type="term" value="C:plasma membrane"/>
    <property type="evidence" value="ECO:0007669"/>
    <property type="project" value="UniProtKB-SubCell"/>
</dbReference>
<feature type="transmembrane region" description="Helical" evidence="7">
    <location>
        <begin position="327"/>
        <end position="347"/>
    </location>
</feature>
<feature type="region of interest" description="Disordered" evidence="6">
    <location>
        <begin position="356"/>
        <end position="378"/>
    </location>
</feature>
<evidence type="ECO:0000256" key="4">
    <source>
        <dbReference type="ARBA" id="ARBA00022989"/>
    </source>
</evidence>
<evidence type="ECO:0000256" key="3">
    <source>
        <dbReference type="ARBA" id="ARBA00022692"/>
    </source>
</evidence>
<evidence type="ECO:0000256" key="2">
    <source>
        <dbReference type="ARBA" id="ARBA00022475"/>
    </source>
</evidence>
<evidence type="ECO:0000259" key="8">
    <source>
        <dbReference type="Pfam" id="PF00561"/>
    </source>
</evidence>
<feature type="region of interest" description="Disordered" evidence="6">
    <location>
        <begin position="1"/>
        <end position="26"/>
    </location>
</feature>
<dbReference type="Pfam" id="PF03706">
    <property type="entry name" value="LPG_synthase_TM"/>
    <property type="match status" value="1"/>
</dbReference>
<comment type="caution">
    <text evidence="9">The sequence shown here is derived from an EMBL/GenBank/DDBJ whole genome shotgun (WGS) entry which is preliminary data.</text>
</comment>
<keyword evidence="2" id="KW-1003">Cell membrane</keyword>
<feature type="domain" description="AB hydrolase-1" evidence="8">
    <location>
        <begin position="382"/>
        <end position="613"/>
    </location>
</feature>
<feature type="transmembrane region" description="Helical" evidence="7">
    <location>
        <begin position="172"/>
        <end position="195"/>
    </location>
</feature>
<dbReference type="InterPro" id="IPR029058">
    <property type="entry name" value="AB_hydrolase_fold"/>
</dbReference>
<dbReference type="GO" id="GO:0016787">
    <property type="term" value="F:hydrolase activity"/>
    <property type="evidence" value="ECO:0007669"/>
    <property type="project" value="UniProtKB-KW"/>
</dbReference>
<reference evidence="9 10" key="1">
    <citation type="submission" date="2018-11" db="EMBL/GenBank/DDBJ databases">
        <title>Trebonia kvetii gen.nov., sp.nov., a novel acidophilic actinobacterium, and proposal of the new actinobacterial family Treboniaceae fam. nov.</title>
        <authorList>
            <person name="Rapoport D."/>
            <person name="Sagova-Mareckova M."/>
            <person name="Sedlacek I."/>
            <person name="Provaznik J."/>
            <person name="Kralova S."/>
            <person name="Pavlinic D."/>
            <person name="Benes V."/>
            <person name="Kopecky J."/>
        </authorList>
    </citation>
    <scope>NUCLEOTIDE SEQUENCE [LARGE SCALE GENOMIC DNA]</scope>
    <source>
        <strain evidence="9 10">15Tr583</strain>
    </source>
</reference>
<name>A0A6P2C4J7_9ACTN</name>
<evidence type="ECO:0000256" key="6">
    <source>
        <dbReference type="SAM" id="MobiDB-lite"/>
    </source>
</evidence>
<organism evidence="9 10">
    <name type="scientific">Trebonia kvetii</name>
    <dbReference type="NCBI Taxonomy" id="2480626"/>
    <lineage>
        <taxon>Bacteria</taxon>
        <taxon>Bacillati</taxon>
        <taxon>Actinomycetota</taxon>
        <taxon>Actinomycetes</taxon>
        <taxon>Streptosporangiales</taxon>
        <taxon>Treboniaceae</taxon>
        <taxon>Trebonia</taxon>
    </lineage>
</organism>
<dbReference type="AlphaFoldDB" id="A0A6P2C4J7"/>
<dbReference type="PANTHER" id="PTHR39087:SF2">
    <property type="entry name" value="UPF0104 MEMBRANE PROTEIN MJ1595"/>
    <property type="match status" value="1"/>
</dbReference>
<dbReference type="PANTHER" id="PTHR39087">
    <property type="entry name" value="UPF0104 MEMBRANE PROTEIN MJ1595"/>
    <property type="match status" value="1"/>
</dbReference>
<dbReference type="EMBL" id="RPFW01000001">
    <property type="protein sequence ID" value="TVZ06352.1"/>
    <property type="molecule type" value="Genomic_DNA"/>
</dbReference>
<proteinExistence type="predicted"/>
<feature type="transmembrane region" description="Helical" evidence="7">
    <location>
        <begin position="141"/>
        <end position="160"/>
    </location>
</feature>
<evidence type="ECO:0000256" key="7">
    <source>
        <dbReference type="SAM" id="Phobius"/>
    </source>
</evidence>
<feature type="transmembrane region" description="Helical" evidence="7">
    <location>
        <begin position="60"/>
        <end position="86"/>
    </location>
</feature>
<dbReference type="Gene3D" id="3.40.50.1820">
    <property type="entry name" value="alpha/beta hydrolase"/>
    <property type="match status" value="1"/>
</dbReference>
<evidence type="ECO:0000256" key="5">
    <source>
        <dbReference type="ARBA" id="ARBA00023136"/>
    </source>
</evidence>
<keyword evidence="3 7" id="KW-0812">Transmembrane</keyword>
<dbReference type="InterPro" id="IPR022791">
    <property type="entry name" value="L-PG_synthase/AglD"/>
</dbReference>
<dbReference type="Pfam" id="PF00561">
    <property type="entry name" value="Abhydrolase_1"/>
    <property type="match status" value="1"/>
</dbReference>
<feature type="transmembrane region" description="Helical" evidence="7">
    <location>
        <begin position="29"/>
        <end position="48"/>
    </location>
</feature>
<evidence type="ECO:0000256" key="1">
    <source>
        <dbReference type="ARBA" id="ARBA00004651"/>
    </source>
</evidence>
<feature type="transmembrane region" description="Helical" evidence="7">
    <location>
        <begin position="106"/>
        <end position="129"/>
    </location>
</feature>
<gene>
    <name evidence="9" type="ORF">EAS64_02695</name>
</gene>
<keyword evidence="4 7" id="KW-1133">Transmembrane helix</keyword>
<dbReference type="Proteomes" id="UP000460272">
    <property type="component" value="Unassembled WGS sequence"/>
</dbReference>
<evidence type="ECO:0000313" key="10">
    <source>
        <dbReference type="Proteomes" id="UP000460272"/>
    </source>
</evidence>
<sequence length="643" mass="67861">MRPAMEADQEGAAPLTQSDLAQPGRPGRAPRALVMITAVVVMTAAAAAERGRLAGSLDDLAHLHWVWLPLGIALEATSMAAFAAMFRRLLTARRVTPRRTEMLATIYAANAMSVSVPLAGPGLAAAYLFRRFTRLGASAMLAGWVLLASAVITTAAWGLIVVTGGLVSGHTVALAITLPVVALAVLALIATALAARHPRLRAALEEYLTQALKHGARLLRWPATDPKLALKAWAERFSALRIPPSTWALAGGDALVNWLADAAVLAVSIYAVGAAVPWQNLLLVYAAGIGAQSLSLTPGGLAITEGAISVALVASGLHVRQAVAAAVLYRLISFWLVAAVGWLIMLVKHARSPAAESVPEPALEPAPMTESAPETEPREHELVLLHGQPGSTEDWQAVLARLPAHLHAVAKDRPGYGASDRQATGFKANAQVILDDLNERGVDSAVLVAHSWASGAALQAASEAPDRVKAVVLLAGVGPGSVSIVDWLLAAPFIGPLSAKVMWRWTPWMARVRLAWLSRRQGRPLGLGEHVGLQVWGRRDSGVEPLWRAFLTEQRALLSELAELETTLPTIGVPVLLLADPADQIVPIMTAQRLVSELPDARLRLVSNAGHHLPGRAPGAVVEAITGFLAGIDDNIGLSRTQP</sequence>